<evidence type="ECO:0000313" key="1">
    <source>
        <dbReference type="EMBL" id="AYV82956.1"/>
    </source>
</evidence>
<dbReference type="EMBL" id="MK072385">
    <property type="protein sequence ID" value="AYV82956.1"/>
    <property type="molecule type" value="Genomic_DNA"/>
</dbReference>
<reference evidence="1" key="1">
    <citation type="submission" date="2018-10" db="EMBL/GenBank/DDBJ databases">
        <title>Hidden diversity of soil giant viruses.</title>
        <authorList>
            <person name="Schulz F."/>
            <person name="Alteio L."/>
            <person name="Goudeau D."/>
            <person name="Ryan E.M."/>
            <person name="Malmstrom R.R."/>
            <person name="Blanchard J."/>
            <person name="Woyke T."/>
        </authorList>
    </citation>
    <scope>NUCLEOTIDE SEQUENCE</scope>
    <source>
        <strain evidence="1">HYV1</strain>
    </source>
</reference>
<sequence length="282" mass="33345">MNKIISIFPLTITPFLDSPDAHNIVEVSKSFHHCRKLLKKLPKSILCLSCKKYYGIPSNCFMCSTCFQSQTDRFLKEEKEKYRPRKPIHLSDERKKRLFFKSLCIEQTFSDDEFNSQLDTYREIIDNIVNKFINNNDTDQNKMSSEFIFSFKTSKLWKLKQIPLVFQIIYNCLNQYNLLSMNIREDDKCLNNYWARKLFALVGDPWLSDGNEAYDPTTSWINFDQNDNCTIVGEMSDQESFIWTIPIEHLKKGINAIYVLCTRFSNDNIDRDVLYKKIFKTC</sequence>
<name>A0A3G5A6S4_9VIRU</name>
<organism evidence="1">
    <name type="scientific">Hyperionvirus sp</name>
    <dbReference type="NCBI Taxonomy" id="2487770"/>
    <lineage>
        <taxon>Viruses</taxon>
        <taxon>Varidnaviria</taxon>
        <taxon>Bamfordvirae</taxon>
        <taxon>Nucleocytoviricota</taxon>
        <taxon>Megaviricetes</taxon>
        <taxon>Imitervirales</taxon>
        <taxon>Mimiviridae</taxon>
        <taxon>Klosneuvirinae</taxon>
    </lineage>
</organism>
<proteinExistence type="predicted"/>
<protein>
    <submittedName>
        <fullName evidence="1">Uncharacterized protein</fullName>
    </submittedName>
</protein>
<gene>
    <name evidence="1" type="ORF">Hyperionvirus3_102</name>
</gene>
<accession>A0A3G5A6S4</accession>